<reference evidence="6" key="1">
    <citation type="submission" date="2016-10" db="EMBL/GenBank/DDBJ databases">
        <authorList>
            <person name="Varghese N."/>
            <person name="Submissions S."/>
        </authorList>
    </citation>
    <scope>NUCLEOTIDE SEQUENCE [LARGE SCALE GENOMIC DNA]</scope>
    <source>
        <strain evidence="6">CGMCC 1.3703</strain>
    </source>
</reference>
<dbReference type="SUPFAM" id="SSF56112">
    <property type="entry name" value="Protein kinase-like (PK-like)"/>
    <property type="match status" value="1"/>
</dbReference>
<feature type="domain" description="Protein kinase" evidence="4">
    <location>
        <begin position="23"/>
        <end position="262"/>
    </location>
</feature>
<dbReference type="InterPro" id="IPR011009">
    <property type="entry name" value="Kinase-like_dom_sf"/>
</dbReference>
<keyword evidence="5" id="KW-0418">Kinase</keyword>
<proteinExistence type="predicted"/>
<dbReference type="PROSITE" id="PS50011">
    <property type="entry name" value="PROTEIN_KINASE_DOM"/>
    <property type="match status" value="1"/>
</dbReference>
<dbReference type="InterPro" id="IPR050108">
    <property type="entry name" value="CDK"/>
</dbReference>
<dbReference type="Gene3D" id="1.10.510.10">
    <property type="entry name" value="Transferase(Phosphotransferase) domain 1"/>
    <property type="match status" value="1"/>
</dbReference>
<dbReference type="GO" id="GO:0005524">
    <property type="term" value="F:ATP binding"/>
    <property type="evidence" value="ECO:0007669"/>
    <property type="project" value="UniProtKB-KW"/>
</dbReference>
<dbReference type="GO" id="GO:0004674">
    <property type="term" value="F:protein serine/threonine kinase activity"/>
    <property type="evidence" value="ECO:0007669"/>
    <property type="project" value="UniProtKB-KW"/>
</dbReference>
<dbReference type="OrthoDB" id="583109at2"/>
<keyword evidence="2" id="KW-0067">ATP-binding</keyword>
<dbReference type="SMART" id="SM00220">
    <property type="entry name" value="S_TKc"/>
    <property type="match status" value="1"/>
</dbReference>
<dbReference type="Pfam" id="PF00069">
    <property type="entry name" value="Pkinase"/>
    <property type="match status" value="1"/>
</dbReference>
<keyword evidence="3" id="KW-0812">Transmembrane</keyword>
<keyword evidence="1" id="KW-0547">Nucleotide-binding</keyword>
<gene>
    <name evidence="5" type="ORF">SAMN05421677_12713</name>
</gene>
<dbReference type="RefSeq" id="WP_089654583.1">
    <property type="nucleotide sequence ID" value="NZ_FNIZ01000027.1"/>
</dbReference>
<evidence type="ECO:0000313" key="6">
    <source>
        <dbReference type="Proteomes" id="UP000198860"/>
    </source>
</evidence>
<keyword evidence="5" id="KW-0723">Serine/threonine-protein kinase</keyword>
<evidence type="ECO:0000313" key="5">
    <source>
        <dbReference type="EMBL" id="SDP67295.1"/>
    </source>
</evidence>
<dbReference type="STRING" id="240303.SAMN05421677_12713"/>
<dbReference type="PANTHER" id="PTHR24056:SF538">
    <property type="entry name" value="SERINE_THREONINE-PROTEIN KINASE PRP4 HOMOLOG"/>
    <property type="match status" value="1"/>
</dbReference>
<dbReference type="InterPro" id="IPR000719">
    <property type="entry name" value="Prot_kinase_dom"/>
</dbReference>
<evidence type="ECO:0000256" key="1">
    <source>
        <dbReference type="ARBA" id="ARBA00022741"/>
    </source>
</evidence>
<sequence length="306" mass="34279">MKKQVFDLSPGSRVTGKWSGCTYTIIKKVGAGACGTVFLCRSHQGDTYALKLGEDSSRMMLEVNMLKKFSKVQGVKLGPSFVDVDDWVDVSGRTHPFYVMEYVEGTPVTEFLKGKTKDWIGILAIQLLADLENLHKAGFVFGDLKTDNLLVSGSKVRWIDVGGVTAIGRAIKEYTEFYDRGYWNMGSRKAEPTYDLFAVTMIMMEMGHPKRFEKGSHPQKALENKLASSPILKPYRRVIQQCWKGNIQNATQMKDHLSGVLMKRKSPPASSRQRRVHNKKSENVELAALTVASGVFFAVSIVSFFF</sequence>
<keyword evidence="3" id="KW-1133">Transmembrane helix</keyword>
<feature type="transmembrane region" description="Helical" evidence="3">
    <location>
        <begin position="284"/>
        <end position="305"/>
    </location>
</feature>
<dbReference type="PANTHER" id="PTHR24056">
    <property type="entry name" value="CELL DIVISION PROTEIN KINASE"/>
    <property type="match status" value="1"/>
</dbReference>
<organism evidence="5 6">
    <name type="scientific">Halobacillus aidingensis</name>
    <dbReference type="NCBI Taxonomy" id="240303"/>
    <lineage>
        <taxon>Bacteria</taxon>
        <taxon>Bacillati</taxon>
        <taxon>Bacillota</taxon>
        <taxon>Bacilli</taxon>
        <taxon>Bacillales</taxon>
        <taxon>Bacillaceae</taxon>
        <taxon>Halobacillus</taxon>
    </lineage>
</organism>
<evidence type="ECO:0000256" key="3">
    <source>
        <dbReference type="SAM" id="Phobius"/>
    </source>
</evidence>
<protein>
    <submittedName>
        <fullName evidence="5">Serine/threonine protein kinase</fullName>
    </submittedName>
</protein>
<keyword evidence="5" id="KW-0808">Transferase</keyword>
<dbReference type="AlphaFoldDB" id="A0A1H0UMJ8"/>
<keyword evidence="6" id="KW-1185">Reference proteome</keyword>
<accession>A0A1H0UMJ8</accession>
<dbReference type="Proteomes" id="UP000198860">
    <property type="component" value="Unassembled WGS sequence"/>
</dbReference>
<name>A0A1H0UMJ8_HALAD</name>
<keyword evidence="3" id="KW-0472">Membrane</keyword>
<evidence type="ECO:0000259" key="4">
    <source>
        <dbReference type="PROSITE" id="PS50011"/>
    </source>
</evidence>
<evidence type="ECO:0000256" key="2">
    <source>
        <dbReference type="ARBA" id="ARBA00022840"/>
    </source>
</evidence>
<dbReference type="EMBL" id="FNIZ01000027">
    <property type="protein sequence ID" value="SDP67295.1"/>
    <property type="molecule type" value="Genomic_DNA"/>
</dbReference>